<evidence type="ECO:0000313" key="2">
    <source>
        <dbReference type="Proteomes" id="UP000030321"/>
    </source>
</evidence>
<comment type="caution">
    <text evidence="1">The sequence shown here is derived from an EMBL/GenBank/DDBJ whole genome shotgun (WGS) entry which is preliminary data.</text>
</comment>
<gene>
    <name evidence="1" type="ORF">N44_02420</name>
</gene>
<dbReference type="AlphaFoldDB" id="A0A0A1VPI0"/>
<accession>A0A0A1VPI0</accession>
<evidence type="ECO:0000313" key="1">
    <source>
        <dbReference type="EMBL" id="GAL91707.1"/>
    </source>
</evidence>
<organism evidence="1 2">
    <name type="scientific">Microcystis aeruginosa NIES-44</name>
    <dbReference type="NCBI Taxonomy" id="449439"/>
    <lineage>
        <taxon>Bacteria</taxon>
        <taxon>Bacillati</taxon>
        <taxon>Cyanobacteriota</taxon>
        <taxon>Cyanophyceae</taxon>
        <taxon>Oscillatoriophycideae</taxon>
        <taxon>Chroococcales</taxon>
        <taxon>Microcystaceae</taxon>
        <taxon>Microcystis</taxon>
    </lineage>
</organism>
<dbReference type="EMBL" id="BBPA01000009">
    <property type="protein sequence ID" value="GAL91707.1"/>
    <property type="molecule type" value="Genomic_DNA"/>
</dbReference>
<sequence length="37" mass="4205">MRKSEGSSPIFVAVKDRTNRLQKSHLLFILSSIADRC</sequence>
<proteinExistence type="predicted"/>
<protein>
    <submittedName>
        <fullName evidence="1">Uncharacterized protein</fullName>
    </submittedName>
</protein>
<dbReference type="Proteomes" id="UP000030321">
    <property type="component" value="Unassembled WGS sequence"/>
</dbReference>
<name>A0A0A1VPI0_MICAE</name>
<reference evidence="2" key="1">
    <citation type="journal article" date="2015" name="Genome">
        <title>Whole Genome Sequence of the Non-Microcystin-Producing Microcystis aeruginosa Strain NIES-44.</title>
        <authorList>
            <person name="Okano K."/>
            <person name="Miyata N."/>
            <person name="Ozaki Y."/>
        </authorList>
    </citation>
    <scope>NUCLEOTIDE SEQUENCE [LARGE SCALE GENOMIC DNA]</scope>
    <source>
        <strain evidence="2">NIES-44</strain>
    </source>
</reference>